<accession>A0A974VYT9</accession>
<proteinExistence type="predicted"/>
<name>A0A974VYT9_9NOCA</name>
<keyword evidence="2" id="KW-0614">Plasmid</keyword>
<feature type="compositionally biased region" description="Basic and acidic residues" evidence="1">
    <location>
        <begin position="1"/>
        <end position="10"/>
    </location>
</feature>
<feature type="region of interest" description="Disordered" evidence="1">
    <location>
        <begin position="55"/>
        <end position="80"/>
    </location>
</feature>
<evidence type="ECO:0000256" key="1">
    <source>
        <dbReference type="SAM" id="MobiDB-lite"/>
    </source>
</evidence>
<feature type="compositionally biased region" description="Low complexity" evidence="1">
    <location>
        <begin position="11"/>
        <end position="22"/>
    </location>
</feature>
<evidence type="ECO:0000313" key="2">
    <source>
        <dbReference type="EMBL" id="QSE88093.1"/>
    </source>
</evidence>
<protein>
    <submittedName>
        <fullName evidence="2">Uncharacterized protein</fullName>
    </submittedName>
</protein>
<dbReference type="EMBL" id="CP070618">
    <property type="protein sequence ID" value="QSE88093.1"/>
    <property type="molecule type" value="Genomic_DNA"/>
</dbReference>
<keyword evidence="3" id="KW-1185">Reference proteome</keyword>
<dbReference type="Proteomes" id="UP000662986">
    <property type="component" value="Plasmid unnamed1"/>
</dbReference>
<reference evidence="2 3" key="2">
    <citation type="journal article" date="2022" name="Arch. Microbiol.">
        <title>Rhodococcus pseudokoreensis sp. nov. isolated from the rhizosphere of young M26 apple rootstocks.</title>
        <authorList>
            <person name="Kampfer P."/>
            <person name="Glaeser S.P."/>
            <person name="Blom J."/>
            <person name="Wolf J."/>
            <person name="Benning S."/>
            <person name="Schloter M."/>
            <person name="Neumann-Schaal M."/>
        </authorList>
    </citation>
    <scope>NUCLEOTIDE SEQUENCE [LARGE SCALE GENOMIC DNA]</scope>
    <source>
        <strain evidence="2 3">R79</strain>
    </source>
</reference>
<geneLocation type="plasmid" evidence="2 3">
    <name>unnamed1</name>
</geneLocation>
<feature type="region of interest" description="Disordered" evidence="1">
    <location>
        <begin position="1"/>
        <end position="31"/>
    </location>
</feature>
<reference evidence="2 3" key="1">
    <citation type="journal article" date="2021" name="Microbiol. Resour. Announc.">
        <title>Complete Genome Sequences of Two Rhodococcus sp. Strains with Large and Linear Chromosomes, Isolated from Apple Rhizosphere.</title>
        <authorList>
            <person name="Benning S."/>
            <person name="Brugnone N."/>
            <person name="Siani R."/>
            <person name="Kublik S."/>
            <person name="Schloter M."/>
            <person name="Rad V."/>
        </authorList>
    </citation>
    <scope>NUCLEOTIDE SEQUENCE [LARGE SCALE GENOMIC DNA]</scope>
    <source>
        <strain evidence="2 3">R79</strain>
    </source>
</reference>
<organism evidence="2 3">
    <name type="scientific">Rhodococcus pseudokoreensis</name>
    <dbReference type="NCBI Taxonomy" id="2811421"/>
    <lineage>
        <taxon>Bacteria</taxon>
        <taxon>Bacillati</taxon>
        <taxon>Actinomycetota</taxon>
        <taxon>Actinomycetes</taxon>
        <taxon>Mycobacteriales</taxon>
        <taxon>Nocardiaceae</taxon>
        <taxon>Rhodococcus</taxon>
    </lineage>
</organism>
<evidence type="ECO:0000313" key="3">
    <source>
        <dbReference type="Proteomes" id="UP000662986"/>
    </source>
</evidence>
<gene>
    <name evidence="2" type="ORF">JWS13_05145</name>
</gene>
<sequence>MALRLYRAEDLLPLTAATPTPETETETARRKKLSFSPGIALDALAGRRTVLCDPTTATPAGDAEVVRLGRLDDEPEASGE</sequence>